<dbReference type="EMBL" id="OB661736">
    <property type="protein sequence ID" value="CAD7228872.1"/>
    <property type="molecule type" value="Genomic_DNA"/>
</dbReference>
<evidence type="ECO:0000256" key="22">
    <source>
        <dbReference type="ARBA" id="ARBA00053856"/>
    </source>
</evidence>
<dbReference type="FunFam" id="3.30.200.20:FF:000072">
    <property type="entry name" value="Rho-associated protein kinase 2"/>
    <property type="match status" value="1"/>
</dbReference>
<evidence type="ECO:0000256" key="13">
    <source>
        <dbReference type="ARBA" id="ARBA00022741"/>
    </source>
</evidence>
<keyword evidence="9" id="KW-0723">Serine/threonine-protein kinase</keyword>
<evidence type="ECO:0000256" key="2">
    <source>
        <dbReference type="ARBA" id="ARBA00004236"/>
    </source>
</evidence>
<name>A0A7R8ZQX0_9CRUS</name>
<dbReference type="GO" id="GO:0008270">
    <property type="term" value="F:zinc ion binding"/>
    <property type="evidence" value="ECO:0007669"/>
    <property type="project" value="UniProtKB-KW"/>
</dbReference>
<organism evidence="29">
    <name type="scientific">Cyprideis torosa</name>
    <dbReference type="NCBI Taxonomy" id="163714"/>
    <lineage>
        <taxon>Eukaryota</taxon>
        <taxon>Metazoa</taxon>
        <taxon>Ecdysozoa</taxon>
        <taxon>Arthropoda</taxon>
        <taxon>Crustacea</taxon>
        <taxon>Oligostraca</taxon>
        <taxon>Ostracoda</taxon>
        <taxon>Podocopa</taxon>
        <taxon>Podocopida</taxon>
        <taxon>Cytherocopina</taxon>
        <taxon>Cytheroidea</taxon>
        <taxon>Cytherideidae</taxon>
        <taxon>Cyprideis</taxon>
    </lineage>
</organism>
<keyword evidence="18" id="KW-0460">Magnesium</keyword>
<evidence type="ECO:0000313" key="29">
    <source>
        <dbReference type="EMBL" id="CAD7228872.1"/>
    </source>
</evidence>
<dbReference type="SUPFAM" id="SSF57889">
    <property type="entry name" value="Cysteine-rich domain"/>
    <property type="match status" value="1"/>
</dbReference>
<dbReference type="SMART" id="SM00109">
    <property type="entry name" value="C1"/>
    <property type="match status" value="1"/>
</dbReference>
<feature type="compositionally biased region" description="Low complexity" evidence="28">
    <location>
        <begin position="1319"/>
        <end position="1334"/>
    </location>
</feature>
<feature type="region of interest" description="Disordered" evidence="28">
    <location>
        <begin position="1297"/>
        <end position="1357"/>
    </location>
</feature>
<evidence type="ECO:0000256" key="9">
    <source>
        <dbReference type="ARBA" id="ARBA00022527"/>
    </source>
</evidence>
<evidence type="ECO:0000256" key="11">
    <source>
        <dbReference type="ARBA" id="ARBA00022679"/>
    </source>
</evidence>
<dbReference type="SMART" id="SM00220">
    <property type="entry name" value="S_TKc"/>
    <property type="match status" value="1"/>
</dbReference>
<evidence type="ECO:0000256" key="20">
    <source>
        <dbReference type="ARBA" id="ARBA00023136"/>
    </source>
</evidence>
<evidence type="ECO:0000256" key="14">
    <source>
        <dbReference type="ARBA" id="ARBA00022771"/>
    </source>
</evidence>
<dbReference type="Gene3D" id="1.20.5.340">
    <property type="match status" value="1"/>
</dbReference>
<dbReference type="Gene3D" id="3.30.200.20">
    <property type="entry name" value="Phosphorylase Kinase, domain 1"/>
    <property type="match status" value="1"/>
</dbReference>
<dbReference type="PROSITE" id="PS50011">
    <property type="entry name" value="PROTEIN_KINASE_DOM"/>
    <property type="match status" value="1"/>
</dbReference>
<dbReference type="GO" id="GO:0005737">
    <property type="term" value="C:cytoplasm"/>
    <property type="evidence" value="ECO:0007669"/>
    <property type="project" value="TreeGrafter"/>
</dbReference>
<dbReference type="GO" id="GO:0007266">
    <property type="term" value="P:Rho protein signal transduction"/>
    <property type="evidence" value="ECO:0007669"/>
    <property type="project" value="UniProtKB-UniRule"/>
</dbReference>
<feature type="coiled-coil region" evidence="27">
    <location>
        <begin position="931"/>
        <end position="978"/>
    </location>
</feature>
<dbReference type="EC" id="2.7.11.1" evidence="6"/>
<feature type="coiled-coil region" evidence="27">
    <location>
        <begin position="1003"/>
        <end position="1058"/>
    </location>
</feature>
<dbReference type="CDD" id="cd05596">
    <property type="entry name" value="STKc_ROCK"/>
    <property type="match status" value="1"/>
</dbReference>
<dbReference type="InterPro" id="IPR057529">
    <property type="entry name" value="MRCK/ROCK_PH"/>
</dbReference>
<dbReference type="GO" id="GO:0030866">
    <property type="term" value="P:cortical actin cytoskeleton organization"/>
    <property type="evidence" value="ECO:0007669"/>
    <property type="project" value="TreeGrafter"/>
</dbReference>
<dbReference type="PROSITE" id="PS50081">
    <property type="entry name" value="ZF_DAG_PE_2"/>
    <property type="match status" value="1"/>
</dbReference>
<reference evidence="29" key="1">
    <citation type="submission" date="2020-11" db="EMBL/GenBank/DDBJ databases">
        <authorList>
            <person name="Tran Van P."/>
        </authorList>
    </citation>
    <scope>NUCLEOTIDE SEQUENCE</scope>
</reference>
<evidence type="ECO:0000256" key="5">
    <source>
        <dbReference type="ARBA" id="ARBA00009903"/>
    </source>
</evidence>
<dbReference type="CDD" id="cd01242">
    <property type="entry name" value="PH_ROCK"/>
    <property type="match status" value="1"/>
</dbReference>
<evidence type="ECO:0000256" key="3">
    <source>
        <dbReference type="ARBA" id="ARBA00004245"/>
    </source>
</evidence>
<dbReference type="Gene3D" id="1.10.510.10">
    <property type="entry name" value="Transferase(Phosphotransferase) domain 1"/>
    <property type="match status" value="1"/>
</dbReference>
<dbReference type="PANTHER" id="PTHR22988">
    <property type="entry name" value="MYOTONIC DYSTROPHY S/T KINASE-RELATED"/>
    <property type="match status" value="1"/>
</dbReference>
<evidence type="ECO:0000256" key="26">
    <source>
        <dbReference type="ARBA" id="ARBA00082807"/>
    </source>
</evidence>
<dbReference type="PROSITE" id="PS51859">
    <property type="entry name" value="RHO_BD"/>
    <property type="match status" value="1"/>
</dbReference>
<dbReference type="InterPro" id="IPR000961">
    <property type="entry name" value="AGC-kinase_C"/>
</dbReference>
<dbReference type="InterPro" id="IPR011993">
    <property type="entry name" value="PH-like_dom_sf"/>
</dbReference>
<sequence length="1357" mass="155502">MMSEVVASDPEFRERLVSLQNDLLNARSPLNVDSLLDAVQTLVHDCDHSALRRVKNIESFLSRYSDVSSLICNRRMKADDYALIRVIGRGAFGEVQLVRHKSTRKVFAMKRLSKYDMIKRSDSAFFWEERDIMAYTTSEWIVKLHFAFQDAKYLYMVMDYMPGGDLVNLMSNYEVPEKWARFYCAEIVLAVNAIHEMGFVHRDVKPDNLLVDAKGHLKLADFGTCMRVDRDGLVRSDTAVGTPDYISPEVLKSQGGETVYGRECDWWSTGVCLYEMLVGDTPFYADSLVGTYGKIMDHRNSLAFPEDVTISRNAKDLIHRFLTDRVNRIGRNGVEDIKAHPFFRNDVWTFENIRECLPPVVIELTSDDDSSHFDDVEKDGNTPEEFFPAPKAFAGNNLPFIGFTYSGEGLNVLGRGGSTAMTREEPDGAANVTLTPSVETTDWEREARKLGEELRLKMDVEARAMESTRELETKLALVNHDLQEVQRRADMESEHRRKYESLYEDVKRRLEEEQARRTKEHLTAGSKSNVEKQLSEVNEKLKLETEASAKLRKQYADLSATKVASEQLCTELQEKVSSLQRTKESLERENLAHQQRIESIKNSVNSSSDLLKDLQAKKANLESELENKRRSEQSLLLDNKNLNERVVGLEKTTAGLEVELKAIRQKYEDEVRAHQETIGALNTERNRILNKEEANVAIVKGLQAKITEERQLRQRAESSSQEKERQLSMMAVDYKQLESKLQKLEGEYRQEMEKVKSLSVHREQESQQRSLMKSQFSVLSSEVTILKVQEKQLQREITDLKESKKLVNEELQNLKQAKQRDDLQMKELQDQLVAEQYFSTLYKTQSKEFEEELEEKKEHFNQLQDENEVLHRQLADLEMRAESAMAGKAEAEQSLANIKRDLITKEYEMSKAMASAEQLHREREADFKKALDTFQQDKDVMDKELKALKEDKAAQSAIEEVEKLRKLLEVERVKKQQAVLKLEEVMNRKEPISSKKGSKGVSASELRKKEKECRKLQQELQQEKDKFIQMETRWKSDLQELQNQLIEEQNKTTKLKMELDAKEMENEGLQHKLNLETGSLNSGTIGEGIEYEDGEPLLQGWLSIPNKQNIKRHGWRKQFVVVSSKKIFFYNSEKEKAESDPSTIIDLDKLYHVRSVTQGDVIRADAKDIPKIFQVLYAGEGEARKPDHTASTEALNKLEEKPGTIVHKGHELVALTFHIPTQCDSCPKPLWNFVKPPPALECKRCRVKLHREHLDKKEIAPCKVNYDPKYARDILLLASSPDEQQTWVSKLSRRVPKKGIARQREAESGSLLDMTVGTSAGSSSSIASQSDGPSLNKDAAKAYTQRAATLPLPKTDK</sequence>
<evidence type="ECO:0000256" key="7">
    <source>
        <dbReference type="ARBA" id="ARBA00022475"/>
    </source>
</evidence>
<keyword evidence="21" id="KW-0206">Cytoskeleton</keyword>
<evidence type="ECO:0000256" key="6">
    <source>
        <dbReference type="ARBA" id="ARBA00012513"/>
    </source>
</evidence>
<keyword evidence="17" id="KW-0067">ATP-binding</keyword>
<comment type="similarity">
    <text evidence="5">Belongs to the protein kinase superfamily. AGC Ser/Thr protein kinase family.</text>
</comment>
<evidence type="ECO:0000256" key="10">
    <source>
        <dbReference type="ARBA" id="ARBA00022553"/>
    </source>
</evidence>
<evidence type="ECO:0000256" key="25">
    <source>
        <dbReference type="ARBA" id="ARBA00079005"/>
    </source>
</evidence>
<dbReference type="PROSITE" id="PS50003">
    <property type="entry name" value="PH_DOMAIN"/>
    <property type="match status" value="1"/>
</dbReference>
<comment type="subcellular location">
    <subcellularLocation>
        <location evidence="2">Cell membrane</location>
    </subcellularLocation>
    <subcellularLocation>
        <location evidence="4">Cleavage furrow</location>
    </subcellularLocation>
    <subcellularLocation>
        <location evidence="3">Cytoplasm</location>
        <location evidence="3">Cytoskeleton</location>
    </subcellularLocation>
</comment>
<dbReference type="GO" id="GO:0031032">
    <property type="term" value="P:actomyosin structure organization"/>
    <property type="evidence" value="ECO:0007669"/>
    <property type="project" value="TreeGrafter"/>
</dbReference>
<keyword evidence="7" id="KW-1003">Cell membrane</keyword>
<dbReference type="InterPro" id="IPR000719">
    <property type="entry name" value="Prot_kinase_dom"/>
</dbReference>
<keyword evidence="12" id="KW-0479">Metal-binding</keyword>
<comment type="function">
    <text evidence="22">Negatively regulates mel-11 to relieve the inhibition of mlc-4, allowing contraction of the circumferentially oriented microfilaments in epidermal cells and thereby regulating myosin II contractility during spermathecal contraction, cleavage furrow contraction in early embryos, and embryonic elongation and morphogenesis. Required for P-cell migration. May also play a role in oocyte cellularization.</text>
</comment>
<evidence type="ECO:0000256" key="12">
    <source>
        <dbReference type="ARBA" id="ARBA00022723"/>
    </source>
</evidence>
<protein>
    <recommendedName>
        <fullName evidence="24">Rho-associated protein kinase let-502</fullName>
        <ecNumber evidence="6">2.7.11.1</ecNumber>
    </recommendedName>
    <alternativeName>
        <fullName evidence="25">Lethal protein 502</fullName>
    </alternativeName>
    <alternativeName>
        <fullName evidence="26">Rho-binding kinase let-502</fullName>
    </alternativeName>
</protein>
<gene>
    <name evidence="29" type="ORF">CTOB1V02_LOCUS6750</name>
</gene>
<dbReference type="GO" id="GO:0031267">
    <property type="term" value="F:small GTPase binding"/>
    <property type="evidence" value="ECO:0007669"/>
    <property type="project" value="InterPro"/>
</dbReference>
<dbReference type="InterPro" id="IPR002219">
    <property type="entry name" value="PKC_DAG/PE"/>
</dbReference>
<dbReference type="InterPro" id="IPR046349">
    <property type="entry name" value="C1-like_sf"/>
</dbReference>
<dbReference type="OrthoDB" id="2156623at2759"/>
<dbReference type="GO" id="GO:0072518">
    <property type="term" value="F:Rho-dependent protein serine/threonine kinase activity"/>
    <property type="evidence" value="ECO:0007669"/>
    <property type="project" value="TreeGrafter"/>
</dbReference>
<keyword evidence="15" id="KW-0418">Kinase</keyword>
<dbReference type="GO" id="GO:0005524">
    <property type="term" value="F:ATP binding"/>
    <property type="evidence" value="ECO:0007669"/>
    <property type="project" value="UniProtKB-UniRule"/>
</dbReference>
<evidence type="ECO:0000256" key="18">
    <source>
        <dbReference type="ARBA" id="ARBA00022842"/>
    </source>
</evidence>
<dbReference type="CDD" id="cd20813">
    <property type="entry name" value="C1_ROCK"/>
    <property type="match status" value="1"/>
</dbReference>
<dbReference type="GO" id="GO:1901888">
    <property type="term" value="P:regulation of cell junction assembly"/>
    <property type="evidence" value="ECO:0007669"/>
    <property type="project" value="TreeGrafter"/>
</dbReference>
<evidence type="ECO:0000256" key="23">
    <source>
        <dbReference type="ARBA" id="ARBA00065158"/>
    </source>
</evidence>
<dbReference type="SMART" id="SM00233">
    <property type="entry name" value="PH"/>
    <property type="match status" value="1"/>
</dbReference>
<dbReference type="InterPro" id="IPR017441">
    <property type="entry name" value="Protein_kinase_ATP_BS"/>
</dbReference>
<evidence type="ECO:0000256" key="17">
    <source>
        <dbReference type="ARBA" id="ARBA00022840"/>
    </source>
</evidence>
<keyword evidence="19 27" id="KW-0175">Coiled coil</keyword>
<dbReference type="InterPro" id="IPR015008">
    <property type="entry name" value="ROCK_Rho-bd_dom"/>
</dbReference>
<dbReference type="SUPFAM" id="SSF50729">
    <property type="entry name" value="PH domain-like"/>
    <property type="match status" value="1"/>
</dbReference>
<evidence type="ECO:0000256" key="1">
    <source>
        <dbReference type="ARBA" id="ARBA00001946"/>
    </source>
</evidence>
<evidence type="ECO:0000256" key="4">
    <source>
        <dbReference type="ARBA" id="ARBA00004626"/>
    </source>
</evidence>
<dbReference type="Pfam" id="PF00069">
    <property type="entry name" value="Pkinase"/>
    <property type="match status" value="1"/>
</dbReference>
<dbReference type="PROSITE" id="PS00108">
    <property type="entry name" value="PROTEIN_KINASE_ST"/>
    <property type="match status" value="1"/>
</dbReference>
<keyword evidence="10" id="KW-0597">Phosphoprotein</keyword>
<dbReference type="InterPro" id="IPR001849">
    <property type="entry name" value="PH_domain"/>
</dbReference>
<keyword evidence="11" id="KW-0808">Transferase</keyword>
<keyword evidence="14" id="KW-0863">Zinc-finger</keyword>
<dbReference type="Pfam" id="PF08912">
    <property type="entry name" value="Rho_Binding"/>
    <property type="match status" value="1"/>
</dbReference>
<dbReference type="Pfam" id="PF25346">
    <property type="entry name" value="PH_MRCK"/>
    <property type="match status" value="1"/>
</dbReference>
<accession>A0A7R8ZQX0</accession>
<comment type="subunit">
    <text evidence="23">Interacts with rho-1.</text>
</comment>
<keyword evidence="8" id="KW-0963">Cytoplasm</keyword>
<keyword evidence="16" id="KW-0862">Zinc</keyword>
<dbReference type="FunFam" id="1.10.510.10:FF:000047">
    <property type="entry name" value="Rho-associated protein kinase 1"/>
    <property type="match status" value="1"/>
</dbReference>
<dbReference type="PROSITE" id="PS00107">
    <property type="entry name" value="PROTEIN_KINASE_ATP"/>
    <property type="match status" value="1"/>
</dbReference>
<evidence type="ECO:0000256" key="21">
    <source>
        <dbReference type="ARBA" id="ARBA00023212"/>
    </source>
</evidence>
<evidence type="ECO:0000256" key="28">
    <source>
        <dbReference type="SAM" id="MobiDB-lite"/>
    </source>
</evidence>
<evidence type="ECO:0000256" key="16">
    <source>
        <dbReference type="ARBA" id="ARBA00022833"/>
    </source>
</evidence>
<proteinExistence type="inferred from homology"/>
<dbReference type="InterPro" id="IPR008271">
    <property type="entry name" value="Ser/Thr_kinase_AS"/>
</dbReference>
<dbReference type="InterPro" id="IPR011009">
    <property type="entry name" value="Kinase-like_dom_sf"/>
</dbReference>
<dbReference type="Gene3D" id="1.20.5.730">
    <property type="entry name" value="Single helix bin"/>
    <property type="match status" value="1"/>
</dbReference>
<dbReference type="Gene3D" id="2.30.29.30">
    <property type="entry name" value="Pleckstrin-homology domain (PH domain)/Phosphotyrosine-binding domain (PTB)"/>
    <property type="match status" value="1"/>
</dbReference>
<feature type="coiled-coil region" evidence="27">
    <location>
        <begin position="468"/>
        <end position="894"/>
    </location>
</feature>
<keyword evidence="13" id="KW-0547">Nucleotide-binding</keyword>
<keyword evidence="20" id="KW-0472">Membrane</keyword>
<dbReference type="SUPFAM" id="SSF56112">
    <property type="entry name" value="Protein kinase-like (PK-like)"/>
    <property type="match status" value="1"/>
</dbReference>
<evidence type="ECO:0000256" key="24">
    <source>
        <dbReference type="ARBA" id="ARBA00068946"/>
    </source>
</evidence>
<evidence type="ECO:0000256" key="27">
    <source>
        <dbReference type="SAM" id="Coils"/>
    </source>
</evidence>
<comment type="cofactor">
    <cofactor evidence="1">
        <name>Mg(2+)</name>
        <dbReference type="ChEBI" id="CHEBI:18420"/>
    </cofactor>
</comment>
<evidence type="ECO:0000256" key="15">
    <source>
        <dbReference type="ARBA" id="ARBA00022777"/>
    </source>
</evidence>
<dbReference type="SUPFAM" id="SSF103652">
    <property type="entry name" value="G protein-binding domain"/>
    <property type="match status" value="1"/>
</dbReference>
<dbReference type="FunFam" id="2.30.29.30:FF:000308">
    <property type="entry name" value="Rho-associated protein kinase 1"/>
    <property type="match status" value="1"/>
</dbReference>
<dbReference type="InterPro" id="IPR050839">
    <property type="entry name" value="Rho-assoc_Ser/Thr_Kinase"/>
</dbReference>
<dbReference type="GO" id="GO:0032154">
    <property type="term" value="C:cleavage furrow"/>
    <property type="evidence" value="ECO:0007669"/>
    <property type="project" value="UniProtKB-SubCell"/>
</dbReference>
<dbReference type="GO" id="GO:0005856">
    <property type="term" value="C:cytoskeleton"/>
    <property type="evidence" value="ECO:0007669"/>
    <property type="project" value="UniProtKB-SubCell"/>
</dbReference>
<dbReference type="PANTHER" id="PTHR22988:SF73">
    <property type="entry name" value="RHO-ASSOCIATED PROTEIN KINASE"/>
    <property type="match status" value="1"/>
</dbReference>
<evidence type="ECO:0000256" key="8">
    <source>
        <dbReference type="ARBA" id="ARBA00022490"/>
    </source>
</evidence>
<dbReference type="PROSITE" id="PS51285">
    <property type="entry name" value="AGC_KINASE_CTER"/>
    <property type="match status" value="1"/>
</dbReference>
<evidence type="ECO:0000256" key="19">
    <source>
        <dbReference type="ARBA" id="ARBA00023054"/>
    </source>
</evidence>
<dbReference type="GO" id="GO:0000281">
    <property type="term" value="P:mitotic cytokinesis"/>
    <property type="evidence" value="ECO:0007669"/>
    <property type="project" value="TreeGrafter"/>
</dbReference>
<dbReference type="GO" id="GO:0048598">
    <property type="term" value="P:embryonic morphogenesis"/>
    <property type="evidence" value="ECO:0007669"/>
    <property type="project" value="TreeGrafter"/>
</dbReference>
<dbReference type="Gene3D" id="3.30.60.20">
    <property type="match status" value="1"/>
</dbReference>